<feature type="binding site" evidence="4">
    <location>
        <position position="109"/>
    </location>
    <ligand>
        <name>iron-sulfur cluster</name>
        <dbReference type="ChEBI" id="CHEBI:30408"/>
    </ligand>
</feature>
<dbReference type="InterPro" id="IPR017870">
    <property type="entry name" value="FeS_cluster_insertion_CS"/>
</dbReference>
<evidence type="ECO:0000256" key="1">
    <source>
        <dbReference type="ARBA" id="ARBA00022723"/>
    </source>
</evidence>
<dbReference type="PANTHER" id="PTHR43011">
    <property type="entry name" value="IRON-SULFUR CLUSTER ASSEMBLY 2 HOMOLOG, MITOCHONDRIAL"/>
    <property type="match status" value="1"/>
</dbReference>
<dbReference type="Pfam" id="PF01521">
    <property type="entry name" value="Fe-S_biosyn"/>
    <property type="match status" value="1"/>
</dbReference>
<dbReference type="InterPro" id="IPR016092">
    <property type="entry name" value="ATAP"/>
</dbReference>
<dbReference type="Proteomes" id="UP000601597">
    <property type="component" value="Unassembled WGS sequence"/>
</dbReference>
<keyword evidence="3 4" id="KW-0411">Iron-sulfur</keyword>
<keyword evidence="2 4" id="KW-0408">Iron</keyword>
<reference evidence="7" key="1">
    <citation type="journal article" date="2019" name="Int. J. Syst. Evol. Microbiol.">
        <title>The Global Catalogue of Microorganisms (GCM) 10K type strain sequencing project: providing services to taxonomists for standard genome sequencing and annotation.</title>
        <authorList>
            <consortium name="The Broad Institute Genomics Platform"/>
            <consortium name="The Broad Institute Genome Sequencing Center for Infectious Disease"/>
            <person name="Wu L."/>
            <person name="Ma J."/>
        </authorList>
    </citation>
    <scope>NUCLEOTIDE SEQUENCE [LARGE SCALE GENOMIC DNA]</scope>
    <source>
        <strain evidence="7">KCTC 22280</strain>
    </source>
</reference>
<dbReference type="InterPro" id="IPR000361">
    <property type="entry name" value="ATAP_core_dom"/>
</dbReference>
<gene>
    <name evidence="4 6" type="primary">erpA</name>
    <name evidence="6" type="ORF">GCM10007071_33190</name>
</gene>
<dbReference type="PANTHER" id="PTHR43011:SF1">
    <property type="entry name" value="IRON-SULFUR CLUSTER ASSEMBLY 2 HOMOLOG, MITOCHONDRIAL"/>
    <property type="match status" value="1"/>
</dbReference>
<dbReference type="EMBL" id="BMXV01000009">
    <property type="protein sequence ID" value="GGY83261.1"/>
    <property type="molecule type" value="Genomic_DNA"/>
</dbReference>
<dbReference type="NCBIfam" id="NF010147">
    <property type="entry name" value="PRK13623.1"/>
    <property type="match status" value="1"/>
</dbReference>
<feature type="binding site" evidence="4">
    <location>
        <position position="45"/>
    </location>
    <ligand>
        <name>iron-sulfur cluster</name>
        <dbReference type="ChEBI" id="CHEBI:30408"/>
    </ligand>
</feature>
<comment type="function">
    <text evidence="4">Required for insertion of 4Fe-4S clusters for at least IspG.</text>
</comment>
<dbReference type="HAMAP" id="MF_01380">
    <property type="entry name" value="Fe_S_insert_ErpA"/>
    <property type="match status" value="1"/>
</dbReference>
<evidence type="ECO:0000256" key="3">
    <source>
        <dbReference type="ARBA" id="ARBA00023014"/>
    </source>
</evidence>
<dbReference type="NCBIfam" id="TIGR00049">
    <property type="entry name" value="iron-sulfur cluster assembly accessory protein"/>
    <property type="match status" value="1"/>
</dbReference>
<dbReference type="InterPro" id="IPR035903">
    <property type="entry name" value="HesB-like_dom_sf"/>
</dbReference>
<comment type="caution">
    <text evidence="6">The sequence shown here is derived from an EMBL/GenBank/DDBJ whole genome shotgun (WGS) entry which is preliminary data.</text>
</comment>
<sequence length="117" mass="12605">MSAVQEQIAVPLFFSDNAVAKVRELVEDEGNPDLRLRVFVTGGGCSGFQYGFSFDDSQEDEDTAVERDGVTLLVDPMSYQYLVGATVDYQEGLQGSQFVVQNPNATSTCGCGSSFAI</sequence>
<dbReference type="RefSeq" id="WP_189577973.1">
    <property type="nucleotide sequence ID" value="NZ_BMXV01000009.1"/>
</dbReference>
<feature type="binding site" evidence="4">
    <location>
        <position position="111"/>
    </location>
    <ligand>
        <name>iron-sulfur cluster</name>
        <dbReference type="ChEBI" id="CHEBI:30408"/>
    </ligand>
</feature>
<dbReference type="InterPro" id="IPR023063">
    <property type="entry name" value="ErpA_proteobact"/>
</dbReference>
<comment type="cofactor">
    <cofactor evidence="4">
        <name>iron-sulfur cluster</name>
        <dbReference type="ChEBI" id="CHEBI:30408"/>
    </cofactor>
    <text evidence="4">Binds 1 iron-sulfur cluster per subunit.</text>
</comment>
<accession>A0ABQ3B7G4</accession>
<comment type="similarity">
    <text evidence="4">Belongs to the HesB/IscA family.</text>
</comment>
<keyword evidence="1 4" id="KW-0479">Metal-binding</keyword>
<dbReference type="PROSITE" id="PS01152">
    <property type="entry name" value="HESB"/>
    <property type="match status" value="1"/>
</dbReference>
<comment type="subunit">
    <text evidence="4">Homodimer.</text>
</comment>
<evidence type="ECO:0000256" key="2">
    <source>
        <dbReference type="ARBA" id="ARBA00023004"/>
    </source>
</evidence>
<keyword evidence="7" id="KW-1185">Reference proteome</keyword>
<dbReference type="Gene3D" id="2.60.300.12">
    <property type="entry name" value="HesB-like domain"/>
    <property type="match status" value="1"/>
</dbReference>
<evidence type="ECO:0000256" key="4">
    <source>
        <dbReference type="HAMAP-Rule" id="MF_01380"/>
    </source>
</evidence>
<organism evidence="6 7">
    <name type="scientific">Marinobacter zhanjiangensis</name>
    <dbReference type="NCBI Taxonomy" id="578215"/>
    <lineage>
        <taxon>Bacteria</taxon>
        <taxon>Pseudomonadati</taxon>
        <taxon>Pseudomonadota</taxon>
        <taxon>Gammaproteobacteria</taxon>
        <taxon>Pseudomonadales</taxon>
        <taxon>Marinobacteraceae</taxon>
        <taxon>Marinobacter</taxon>
    </lineage>
</organism>
<dbReference type="SUPFAM" id="SSF89360">
    <property type="entry name" value="HesB-like domain"/>
    <property type="match status" value="1"/>
</dbReference>
<feature type="domain" description="Core" evidence="5">
    <location>
        <begin position="12"/>
        <end position="112"/>
    </location>
</feature>
<evidence type="ECO:0000259" key="5">
    <source>
        <dbReference type="Pfam" id="PF01521"/>
    </source>
</evidence>
<evidence type="ECO:0000313" key="7">
    <source>
        <dbReference type="Proteomes" id="UP000601597"/>
    </source>
</evidence>
<protein>
    <recommendedName>
        <fullName evidence="4">Iron-sulfur cluster insertion protein ErpA</fullName>
    </recommendedName>
</protein>
<evidence type="ECO:0000313" key="6">
    <source>
        <dbReference type="EMBL" id="GGY83261.1"/>
    </source>
</evidence>
<proteinExistence type="inferred from homology"/>
<name>A0ABQ3B7G4_9GAMM</name>